<proteinExistence type="predicted"/>
<reference evidence="1" key="1">
    <citation type="submission" date="2023-05" db="EMBL/GenBank/DDBJ databases">
        <title>Nepenthes gracilis genome sequencing.</title>
        <authorList>
            <person name="Fukushima K."/>
        </authorList>
    </citation>
    <scope>NUCLEOTIDE SEQUENCE</scope>
    <source>
        <strain evidence="1">SING2019-196</strain>
    </source>
</reference>
<dbReference type="Proteomes" id="UP001279734">
    <property type="component" value="Unassembled WGS sequence"/>
</dbReference>
<dbReference type="EMBL" id="BSYO01000027">
    <property type="protein sequence ID" value="GMH24168.1"/>
    <property type="molecule type" value="Genomic_DNA"/>
</dbReference>
<accession>A0AAD3T621</accession>
<dbReference type="AlphaFoldDB" id="A0AAD3T621"/>
<keyword evidence="2" id="KW-1185">Reference proteome</keyword>
<evidence type="ECO:0000313" key="2">
    <source>
        <dbReference type="Proteomes" id="UP001279734"/>
    </source>
</evidence>
<comment type="caution">
    <text evidence="1">The sequence shown here is derived from an EMBL/GenBank/DDBJ whole genome shotgun (WGS) entry which is preliminary data.</text>
</comment>
<name>A0AAD3T621_NEPGR</name>
<protein>
    <submittedName>
        <fullName evidence="1">Uncharacterized protein</fullName>
    </submittedName>
</protein>
<organism evidence="1 2">
    <name type="scientific">Nepenthes gracilis</name>
    <name type="common">Slender pitcher plant</name>
    <dbReference type="NCBI Taxonomy" id="150966"/>
    <lineage>
        <taxon>Eukaryota</taxon>
        <taxon>Viridiplantae</taxon>
        <taxon>Streptophyta</taxon>
        <taxon>Embryophyta</taxon>
        <taxon>Tracheophyta</taxon>
        <taxon>Spermatophyta</taxon>
        <taxon>Magnoliopsida</taxon>
        <taxon>eudicotyledons</taxon>
        <taxon>Gunneridae</taxon>
        <taxon>Pentapetalae</taxon>
        <taxon>Caryophyllales</taxon>
        <taxon>Nepenthaceae</taxon>
        <taxon>Nepenthes</taxon>
    </lineage>
</organism>
<gene>
    <name evidence="1" type="ORF">Nepgr_026011</name>
</gene>
<evidence type="ECO:0000313" key="1">
    <source>
        <dbReference type="EMBL" id="GMH24168.1"/>
    </source>
</evidence>
<sequence>MVVGPMLALCPSRFDRVLEANIPQGMLPVSNLCSQVVLDMDGMFAIPHVIIDSSPSVSPSNCQLDDRPPADAEVIDSLAPSSTPSPHSGFADQLRKASSTVCYDRRLSSFAKVLSRGLVADSVGLSGAGCDAAAVDLVPPCLPPEQGSVVDTAVEPSISPLDAQVSHHDLSTAIKVDLNNTPNSISRLSRKYSLDTSSIMGFDSSSPSDSLPDIRVGQTPVVSRVKYYSTNEFCAEGAVAGKGARSILLHCEDWLLLLGMHHLFMAVPDAGEQVTLKWCWSKFSVDAEANPVSMVTHCVAIC</sequence>